<evidence type="ECO:0000313" key="1">
    <source>
        <dbReference type="EMBL" id="KAK1140096.1"/>
    </source>
</evidence>
<protein>
    <submittedName>
        <fullName evidence="1">Uncharacterized protein</fullName>
    </submittedName>
</protein>
<sequence>MPPSPSSSRILISLLLTTSLAFPLTTSSPATIPSTSFCYHPNGTPETDPIYQSCSQTTGATGMCCAATDVCLPNGLCQSTRETEDREGEKMLQNTYRRGHCTSRDWEGGGCLGVCVDGKGSNTSPIMTPCDNNTNISTTWCCGNTNDCCGTPDAITIAPVLGEHISIPSPTSYASSSTTTNTAIPVATSTFTHSFQPIPSTSTSTSTTFSTPTPSTTTQTHPSSRTETAEPEKDLPGLSNGVKAGIGVSVSVAVLIIFVAVAFLLRRIRRPKVVAEREFVSSVTLTPASMPMPMPMAGLEGEGRGVFYGSRGGRPSGSGKEGYIREDGVGVEGRGGSGRVFR</sequence>
<organism evidence="1 2">
    <name type="scientific">Aspergillus melleus</name>
    <dbReference type="NCBI Taxonomy" id="138277"/>
    <lineage>
        <taxon>Eukaryota</taxon>
        <taxon>Fungi</taxon>
        <taxon>Dikarya</taxon>
        <taxon>Ascomycota</taxon>
        <taxon>Pezizomycotina</taxon>
        <taxon>Eurotiomycetes</taxon>
        <taxon>Eurotiomycetidae</taxon>
        <taxon>Eurotiales</taxon>
        <taxon>Aspergillaceae</taxon>
        <taxon>Aspergillus</taxon>
        <taxon>Aspergillus subgen. Circumdati</taxon>
    </lineage>
</organism>
<dbReference type="Proteomes" id="UP001177260">
    <property type="component" value="Unassembled WGS sequence"/>
</dbReference>
<name>A0ACC3ARM7_9EURO</name>
<evidence type="ECO:0000313" key="2">
    <source>
        <dbReference type="Proteomes" id="UP001177260"/>
    </source>
</evidence>
<comment type="caution">
    <text evidence="1">The sequence shown here is derived from an EMBL/GenBank/DDBJ whole genome shotgun (WGS) entry which is preliminary data.</text>
</comment>
<dbReference type="EMBL" id="JAOPJF010000090">
    <property type="protein sequence ID" value="KAK1140096.1"/>
    <property type="molecule type" value="Genomic_DNA"/>
</dbReference>
<keyword evidence="2" id="KW-1185">Reference proteome</keyword>
<reference evidence="1 2" key="1">
    <citation type="journal article" date="2023" name="ACS Omega">
        <title>Identification of the Neoaspergillic Acid Biosynthesis Gene Cluster by Establishing an In Vitro CRISPR-Ribonucleoprotein Genetic System in Aspergillus melleus.</title>
        <authorList>
            <person name="Yuan B."/>
            <person name="Grau M.F."/>
            <person name="Murata R.M."/>
            <person name="Torok T."/>
            <person name="Venkateswaran K."/>
            <person name="Stajich J.E."/>
            <person name="Wang C.C.C."/>
        </authorList>
    </citation>
    <scope>NUCLEOTIDE SEQUENCE [LARGE SCALE GENOMIC DNA]</scope>
    <source>
        <strain evidence="1 2">IMV 1140</strain>
    </source>
</reference>
<gene>
    <name evidence="1" type="ORF">N8T08_010852</name>
</gene>
<accession>A0ACC3ARM7</accession>
<proteinExistence type="predicted"/>